<proteinExistence type="predicted"/>
<sequence>MSRIKMTNKLTAIAMIVWLVLPFCCCSVQSVFGGVDAPVSSCCTSQPVDEPAPCGDDSDCPCGKRQLAESSGGAIPDTMHLAPDHQLVVASIEDGKGELPVAVPRVISGAAEVDGGPPPPTGLYRLFDSWLL</sequence>
<dbReference type="KEGG" id="soa:G3M56_003890"/>
<dbReference type="Proteomes" id="UP000475117">
    <property type="component" value="Chromosome"/>
</dbReference>
<evidence type="ECO:0000313" key="2">
    <source>
        <dbReference type="Proteomes" id="UP000475117"/>
    </source>
</evidence>
<keyword evidence="2" id="KW-1185">Reference proteome</keyword>
<dbReference type="RefSeq" id="WP_164365459.1">
    <property type="nucleotide sequence ID" value="NZ_CP066776.1"/>
</dbReference>
<organism evidence="1 2">
    <name type="scientific">Sulfuriroseicoccus oceanibius</name>
    <dbReference type="NCBI Taxonomy" id="2707525"/>
    <lineage>
        <taxon>Bacteria</taxon>
        <taxon>Pseudomonadati</taxon>
        <taxon>Verrucomicrobiota</taxon>
        <taxon>Verrucomicrobiia</taxon>
        <taxon>Verrucomicrobiales</taxon>
        <taxon>Verrucomicrobiaceae</taxon>
        <taxon>Sulfuriroseicoccus</taxon>
    </lineage>
</organism>
<name>A0A6B3LFF0_9BACT</name>
<accession>A0A6B3LFF0</accession>
<dbReference type="EMBL" id="CP066776">
    <property type="protein sequence ID" value="QQL45739.1"/>
    <property type="molecule type" value="Genomic_DNA"/>
</dbReference>
<dbReference type="AlphaFoldDB" id="A0A6B3LFF0"/>
<gene>
    <name evidence="1" type="ORF">G3M56_003890</name>
</gene>
<protein>
    <submittedName>
        <fullName evidence="1">Uncharacterized protein</fullName>
    </submittedName>
</protein>
<evidence type="ECO:0000313" key="1">
    <source>
        <dbReference type="EMBL" id="QQL45739.1"/>
    </source>
</evidence>
<reference evidence="1 2" key="1">
    <citation type="submission" date="2020-12" db="EMBL/GenBank/DDBJ databases">
        <title>Sulforoseuscoccus oceanibium gen. nov., sp. nov., a representative of the phylum Verrucomicrobia with special cytoplasmic membrane, and proposal of Sulforoseuscoccusaceae fam. nov.</title>
        <authorList>
            <person name="Xi F."/>
        </authorList>
    </citation>
    <scope>NUCLEOTIDE SEQUENCE [LARGE SCALE GENOMIC DNA]</scope>
    <source>
        <strain evidence="1 2">T37</strain>
    </source>
</reference>